<evidence type="ECO:0000259" key="1">
    <source>
        <dbReference type="Pfam" id="PF24732"/>
    </source>
</evidence>
<sequence>MSRVNFNNAPSWITAKALEILNQFSACQIFPRKTHGKKYFTFRVNKRWRLLSKDDGQNWQLLTHNDYNSVIDT</sequence>
<name>A0A318NW23_SERPL</name>
<proteinExistence type="predicted"/>
<dbReference type="Proteomes" id="UP000248196">
    <property type="component" value="Unassembled WGS sequence"/>
</dbReference>
<comment type="caution">
    <text evidence="2">The sequence shown here is derived from an EMBL/GenBank/DDBJ whole genome shotgun (WGS) entry which is preliminary data.</text>
</comment>
<accession>A0A318NW23</accession>
<gene>
    <name evidence="2" type="ORF">CT690_24210</name>
</gene>
<evidence type="ECO:0000313" key="2">
    <source>
        <dbReference type="EMBL" id="PYD36442.1"/>
    </source>
</evidence>
<dbReference type="RefSeq" id="WP_071824742.1">
    <property type="nucleotide sequence ID" value="NZ_PESE01000012.1"/>
</dbReference>
<dbReference type="InterPro" id="IPR056925">
    <property type="entry name" value="ParE-like"/>
</dbReference>
<protein>
    <recommendedName>
        <fullName evidence="1">ParE-like toxin domain-containing protein</fullName>
    </recommendedName>
</protein>
<dbReference type="Pfam" id="PF24732">
    <property type="entry name" value="ParE_like"/>
    <property type="match status" value="1"/>
</dbReference>
<dbReference type="AlphaFoldDB" id="A0A318NW23"/>
<dbReference type="EMBL" id="PESE01000012">
    <property type="protein sequence ID" value="PYD36442.1"/>
    <property type="molecule type" value="Genomic_DNA"/>
</dbReference>
<organism evidence="2 3">
    <name type="scientific">Serratia plymuthica</name>
    <dbReference type="NCBI Taxonomy" id="82996"/>
    <lineage>
        <taxon>Bacteria</taxon>
        <taxon>Pseudomonadati</taxon>
        <taxon>Pseudomonadota</taxon>
        <taxon>Gammaproteobacteria</taxon>
        <taxon>Enterobacterales</taxon>
        <taxon>Yersiniaceae</taxon>
        <taxon>Serratia</taxon>
    </lineage>
</organism>
<feature type="domain" description="ParE-like toxin" evidence="1">
    <location>
        <begin position="12"/>
        <end position="68"/>
    </location>
</feature>
<evidence type="ECO:0000313" key="3">
    <source>
        <dbReference type="Proteomes" id="UP000248196"/>
    </source>
</evidence>
<dbReference type="OrthoDB" id="6574458at2"/>
<reference evidence="2 3" key="1">
    <citation type="submission" date="2017-11" db="EMBL/GenBank/DDBJ databases">
        <title>Genome sequence of the oocydin A producing rhizobacterium Serratia plymuthica 4Rx5.</title>
        <authorList>
            <person name="Matilla M.A."/>
            <person name="Udaondo Z."/>
            <person name="Salmond G.P.C."/>
        </authorList>
    </citation>
    <scope>NUCLEOTIDE SEQUENCE [LARGE SCALE GENOMIC DNA]</scope>
    <source>
        <strain evidence="2 3">4Rx5</strain>
    </source>
</reference>